<accession>A0A922A2Y2</accession>
<proteinExistence type="predicted"/>
<organism evidence="3 4">
    <name type="scientific">Carya illinoinensis</name>
    <name type="common">Pecan</name>
    <dbReference type="NCBI Taxonomy" id="32201"/>
    <lineage>
        <taxon>Eukaryota</taxon>
        <taxon>Viridiplantae</taxon>
        <taxon>Streptophyta</taxon>
        <taxon>Embryophyta</taxon>
        <taxon>Tracheophyta</taxon>
        <taxon>Spermatophyta</taxon>
        <taxon>Magnoliopsida</taxon>
        <taxon>eudicotyledons</taxon>
        <taxon>Gunneridae</taxon>
        <taxon>Pentapetalae</taxon>
        <taxon>rosids</taxon>
        <taxon>fabids</taxon>
        <taxon>Fagales</taxon>
        <taxon>Juglandaceae</taxon>
        <taxon>Carya</taxon>
    </lineage>
</organism>
<dbReference type="AlphaFoldDB" id="A0A922A2Y2"/>
<evidence type="ECO:0000313" key="3">
    <source>
        <dbReference type="EMBL" id="KAG6619714.1"/>
    </source>
</evidence>
<keyword evidence="1" id="KW-0732">Signal</keyword>
<dbReference type="PANTHER" id="PTHR46781:SF5">
    <property type="entry name" value="ALPHA 1,4-GLYCOSYLTRANSFERASE FAMILY PROTEIN"/>
    <property type="match status" value="1"/>
</dbReference>
<dbReference type="InterPro" id="IPR007652">
    <property type="entry name" value="A1-4-GlycosylTfrase_dom"/>
</dbReference>
<dbReference type="InterPro" id="IPR007577">
    <property type="entry name" value="GlycoTrfase_DXD_sugar-bd_CS"/>
</dbReference>
<comment type="caution">
    <text evidence="3">The sequence shown here is derived from an EMBL/GenBank/DDBJ whole genome shotgun (WGS) entry which is preliminary data.</text>
</comment>
<feature type="signal peptide" evidence="1">
    <location>
        <begin position="1"/>
        <end position="17"/>
    </location>
</feature>
<evidence type="ECO:0000259" key="2">
    <source>
        <dbReference type="Pfam" id="PF04572"/>
    </source>
</evidence>
<feature type="chain" id="PRO_5038101319" description="Alpha 1,4-glycosyltransferase domain-containing protein" evidence="1">
    <location>
        <begin position="18"/>
        <end position="181"/>
    </location>
</feature>
<dbReference type="Pfam" id="PF04488">
    <property type="entry name" value="Gly_transf_sug"/>
    <property type="match status" value="1"/>
</dbReference>
<feature type="domain" description="Alpha 1,4-glycosyltransferase" evidence="2">
    <location>
        <begin position="78"/>
        <end position="177"/>
    </location>
</feature>
<reference evidence="3" key="1">
    <citation type="submission" date="2021-01" db="EMBL/GenBank/DDBJ databases">
        <authorList>
            <person name="Lovell J.T."/>
            <person name="Bentley N."/>
            <person name="Bhattarai G."/>
            <person name="Jenkins J.W."/>
            <person name="Sreedasyam A."/>
            <person name="Alarcon Y."/>
            <person name="Bock C."/>
            <person name="Boston L."/>
            <person name="Carlson J."/>
            <person name="Cervantes K."/>
            <person name="Clermont K."/>
            <person name="Krom N."/>
            <person name="Kubenka K."/>
            <person name="Mamidi S."/>
            <person name="Mattison C."/>
            <person name="Monteros M."/>
            <person name="Pisani C."/>
            <person name="Plott C."/>
            <person name="Rajasekar S."/>
            <person name="Rhein H.S."/>
            <person name="Rohla C."/>
            <person name="Song M."/>
            <person name="Hilaire R.S."/>
            <person name="Shu S."/>
            <person name="Wells L."/>
            <person name="Wang X."/>
            <person name="Webber J."/>
            <person name="Heerema R.J."/>
            <person name="Klein P."/>
            <person name="Conner P."/>
            <person name="Grauke L."/>
            <person name="Grimwood J."/>
            <person name="Schmutz J."/>
            <person name="Randall J.J."/>
        </authorList>
    </citation>
    <scope>NUCLEOTIDE SEQUENCE</scope>
    <source>
        <tissue evidence="3">Leaf</tissue>
    </source>
</reference>
<sequence length="181" mass="20675">MYIFSWMILSFYSAVDCVEIDPGSRFTLALLYKFGGIYIDTDIIVLKSFSKLRYVIGAQTIDLETGNWSRLNNAVLIFDKNHPLLYKFIEEFALTFDGNKCGHNCPYLVSRVVSRLGRRPGFNFTVLPPSAFYPLRQIQSRSLAVHLWNRQSRNLEVEKGSIISHIQSDCCIFCNSALSSL</sequence>
<evidence type="ECO:0000313" key="4">
    <source>
        <dbReference type="Proteomes" id="UP000811246"/>
    </source>
</evidence>
<evidence type="ECO:0000256" key="1">
    <source>
        <dbReference type="SAM" id="SignalP"/>
    </source>
</evidence>
<protein>
    <recommendedName>
        <fullName evidence="2">Alpha 1,4-glycosyltransferase domain-containing protein</fullName>
    </recommendedName>
</protein>
<dbReference type="EMBL" id="MU228935">
    <property type="protein sequence ID" value="KAG6619714.1"/>
    <property type="molecule type" value="Genomic_DNA"/>
</dbReference>
<dbReference type="PANTHER" id="PTHR46781">
    <property type="entry name" value="ALPHA 1,4-GLYCOSYLTRANSFERASE FAMILY PROTEIN"/>
    <property type="match status" value="1"/>
</dbReference>
<dbReference type="Proteomes" id="UP000811246">
    <property type="component" value="Unassembled WGS sequence"/>
</dbReference>
<dbReference type="InterPro" id="IPR044789">
    <property type="entry name" value="Put_A1-4-GlycosylTfrase_plant"/>
</dbReference>
<dbReference type="Pfam" id="PF04572">
    <property type="entry name" value="Gb3_synth"/>
    <property type="match status" value="1"/>
</dbReference>
<gene>
    <name evidence="3" type="ORF">I3842_Q085300</name>
</gene>
<name>A0A922A2Y2_CARIL</name>